<comment type="cofactor">
    <cofactor evidence="1">
        <name>[4Fe-4S] cluster</name>
        <dbReference type="ChEBI" id="CHEBI:49883"/>
    </cofactor>
</comment>
<dbReference type="SMART" id="SM00729">
    <property type="entry name" value="Elp3"/>
    <property type="match status" value="1"/>
</dbReference>
<dbReference type="InterPro" id="IPR058240">
    <property type="entry name" value="rSAM_sf"/>
</dbReference>
<evidence type="ECO:0000256" key="7">
    <source>
        <dbReference type="ARBA" id="ARBA00023004"/>
    </source>
</evidence>
<keyword evidence="10" id="KW-0004">4Fe-4S</keyword>
<feature type="domain" description="Radical SAM core" evidence="11">
    <location>
        <begin position="5"/>
        <end position="241"/>
    </location>
</feature>
<dbReference type="GO" id="GO:0004109">
    <property type="term" value="F:coproporphyrinogen oxidase activity"/>
    <property type="evidence" value="ECO:0007669"/>
    <property type="project" value="InterPro"/>
</dbReference>
<dbReference type="SFLD" id="SFLDG01065">
    <property type="entry name" value="anaerobic_coproporphyrinogen-I"/>
    <property type="match status" value="1"/>
</dbReference>
<keyword evidence="8 10" id="KW-0411">Iron-sulfur</keyword>
<name>A0A839UFW4_9HYPH</name>
<dbReference type="SUPFAM" id="SSF102114">
    <property type="entry name" value="Radical SAM enzymes"/>
    <property type="match status" value="1"/>
</dbReference>
<dbReference type="SFLD" id="SFLDS00029">
    <property type="entry name" value="Radical_SAM"/>
    <property type="match status" value="1"/>
</dbReference>
<sequence length="387" mass="43208">MNRSDRGESGFGVYVHWPFCMAKCPYCDFNSHVRHQTVDQPRFAAAFAREMATMRTRTGQRTVSSIFLGGGTPSLMQPETVASVLNEISRNWHVPDDIEITLEANPTSVEADRFRGYRAAGVNRVSLGVQALNDADLRRLGRMHNVKEALAAIKLAREIFPRLSFDLIYARPDQTIAAWRDELAKAISYAADHLSLYQLTIEEGTPFYNLWKAGKLVTPDGDHAAMLYQETQEVTARHGLPAYEISNHAAPGAESQHNLVYWRYGEYVGIGPGAHGRFIENGTRAVTITERHPETWMQKVETTGHGVVEEEFLTHEQEGDEFLLMGLRLVEGIDLSRYERLTGHGVKESRVISLAEQGLIEYIGNSRIRTTPEGAIVLNAVIADLAA</sequence>
<keyword evidence="10" id="KW-0963">Cytoplasm</keyword>
<keyword evidence="9 10" id="KW-0143">Chaperone</keyword>
<dbReference type="InterPro" id="IPR010723">
    <property type="entry name" value="HemN_C"/>
</dbReference>
<evidence type="ECO:0000256" key="10">
    <source>
        <dbReference type="RuleBase" id="RU364116"/>
    </source>
</evidence>
<organism evidence="12 13">
    <name type="scientific">Phyllobacterium trifolii</name>
    <dbReference type="NCBI Taxonomy" id="300193"/>
    <lineage>
        <taxon>Bacteria</taxon>
        <taxon>Pseudomonadati</taxon>
        <taxon>Pseudomonadota</taxon>
        <taxon>Alphaproteobacteria</taxon>
        <taxon>Hyphomicrobiales</taxon>
        <taxon>Phyllobacteriaceae</taxon>
        <taxon>Phyllobacterium</taxon>
    </lineage>
</organism>
<keyword evidence="4 10" id="KW-0349">Heme</keyword>
<dbReference type="CDD" id="cd01335">
    <property type="entry name" value="Radical_SAM"/>
    <property type="match status" value="1"/>
</dbReference>
<dbReference type="SFLD" id="SFLDF00288">
    <property type="entry name" value="HemN-like__clustered_with_nucl"/>
    <property type="match status" value="1"/>
</dbReference>
<dbReference type="InterPro" id="IPR004559">
    <property type="entry name" value="HemW-like"/>
</dbReference>
<dbReference type="PANTHER" id="PTHR13932:SF5">
    <property type="entry name" value="RADICAL S-ADENOSYL METHIONINE DOMAIN-CONTAINING PROTEIN 1, MITOCHONDRIAL"/>
    <property type="match status" value="1"/>
</dbReference>
<evidence type="ECO:0000256" key="2">
    <source>
        <dbReference type="ARBA" id="ARBA00006100"/>
    </source>
</evidence>
<protein>
    <recommendedName>
        <fullName evidence="3 10">Heme chaperone HemW</fullName>
    </recommendedName>
</protein>
<evidence type="ECO:0000256" key="8">
    <source>
        <dbReference type="ARBA" id="ARBA00023014"/>
    </source>
</evidence>
<keyword evidence="6 10" id="KW-0479">Metal-binding</keyword>
<evidence type="ECO:0000256" key="9">
    <source>
        <dbReference type="ARBA" id="ARBA00023186"/>
    </source>
</evidence>
<reference evidence="12 13" key="1">
    <citation type="submission" date="2020-08" db="EMBL/GenBank/DDBJ databases">
        <title>Genomic Encyclopedia of Type Strains, Phase III (KMG-III): the genomes of soil and plant-associated and newly described type strains.</title>
        <authorList>
            <person name="Whitman W."/>
        </authorList>
    </citation>
    <scope>NUCLEOTIDE SEQUENCE [LARGE SCALE GENOMIC DNA]</scope>
    <source>
        <strain evidence="12 13">CECT 7015</strain>
    </source>
</reference>
<evidence type="ECO:0000256" key="4">
    <source>
        <dbReference type="ARBA" id="ARBA00022617"/>
    </source>
</evidence>
<evidence type="ECO:0000256" key="1">
    <source>
        <dbReference type="ARBA" id="ARBA00001966"/>
    </source>
</evidence>
<dbReference type="NCBIfam" id="TIGR00539">
    <property type="entry name" value="hemN_rel"/>
    <property type="match status" value="1"/>
</dbReference>
<evidence type="ECO:0000256" key="3">
    <source>
        <dbReference type="ARBA" id="ARBA00017228"/>
    </source>
</evidence>
<accession>A0A839UFW4</accession>
<dbReference type="EMBL" id="JACHXN010000014">
    <property type="protein sequence ID" value="MBB3147702.1"/>
    <property type="molecule type" value="Genomic_DNA"/>
</dbReference>
<dbReference type="AlphaFoldDB" id="A0A839UFW4"/>
<dbReference type="SFLD" id="SFLDF00562">
    <property type="entry name" value="HemN-like__clustered_with_heat"/>
    <property type="match status" value="1"/>
</dbReference>
<keyword evidence="12" id="KW-0560">Oxidoreductase</keyword>
<keyword evidence="5 10" id="KW-0949">S-adenosyl-L-methionine</keyword>
<keyword evidence="7 10" id="KW-0408">Iron</keyword>
<evidence type="ECO:0000259" key="11">
    <source>
        <dbReference type="PROSITE" id="PS51918"/>
    </source>
</evidence>
<dbReference type="GO" id="GO:0005737">
    <property type="term" value="C:cytoplasm"/>
    <property type="evidence" value="ECO:0007669"/>
    <property type="project" value="UniProtKB-SubCell"/>
</dbReference>
<dbReference type="InterPro" id="IPR013785">
    <property type="entry name" value="Aldolase_TIM"/>
</dbReference>
<dbReference type="GO" id="GO:0006779">
    <property type="term" value="P:porphyrin-containing compound biosynthetic process"/>
    <property type="evidence" value="ECO:0007669"/>
    <property type="project" value="InterPro"/>
</dbReference>
<evidence type="ECO:0000256" key="6">
    <source>
        <dbReference type="ARBA" id="ARBA00022723"/>
    </source>
</evidence>
<dbReference type="PANTHER" id="PTHR13932">
    <property type="entry name" value="COPROPORPHYRINIGEN III OXIDASE"/>
    <property type="match status" value="1"/>
</dbReference>
<comment type="subcellular location">
    <subcellularLocation>
        <location evidence="10">Cytoplasm</location>
    </subcellularLocation>
</comment>
<comment type="similarity">
    <text evidence="2">Belongs to the anaerobic coproporphyrinogen-III oxidase family. HemW subfamily.</text>
</comment>
<keyword evidence="13" id="KW-1185">Reference proteome</keyword>
<dbReference type="RefSeq" id="WP_112529572.1">
    <property type="nucleotide sequence ID" value="NZ_JACHXN010000014.1"/>
</dbReference>
<dbReference type="PROSITE" id="PS51918">
    <property type="entry name" value="RADICAL_SAM"/>
    <property type="match status" value="1"/>
</dbReference>
<evidence type="ECO:0000313" key="13">
    <source>
        <dbReference type="Proteomes" id="UP000554520"/>
    </source>
</evidence>
<evidence type="ECO:0000256" key="5">
    <source>
        <dbReference type="ARBA" id="ARBA00022691"/>
    </source>
</evidence>
<comment type="caution">
    <text evidence="12">The sequence shown here is derived from an EMBL/GenBank/DDBJ whole genome shotgun (WGS) entry which is preliminary data.</text>
</comment>
<dbReference type="Pfam" id="PF04055">
    <property type="entry name" value="Radical_SAM"/>
    <property type="match status" value="1"/>
</dbReference>
<dbReference type="InterPro" id="IPR034505">
    <property type="entry name" value="Coproporphyrinogen-III_oxidase"/>
</dbReference>
<dbReference type="Gene3D" id="3.20.20.70">
    <property type="entry name" value="Aldolase class I"/>
    <property type="match status" value="1"/>
</dbReference>
<dbReference type="GO" id="GO:0051539">
    <property type="term" value="F:4 iron, 4 sulfur cluster binding"/>
    <property type="evidence" value="ECO:0007669"/>
    <property type="project" value="UniProtKB-UniRule"/>
</dbReference>
<proteinExistence type="inferred from homology"/>
<dbReference type="InterPro" id="IPR006638">
    <property type="entry name" value="Elp3/MiaA/NifB-like_rSAM"/>
</dbReference>
<dbReference type="GO" id="GO:0046872">
    <property type="term" value="F:metal ion binding"/>
    <property type="evidence" value="ECO:0007669"/>
    <property type="project" value="UniProtKB-UniRule"/>
</dbReference>
<dbReference type="InterPro" id="IPR007197">
    <property type="entry name" value="rSAM"/>
</dbReference>
<comment type="function">
    <text evidence="10">Probably acts as a heme chaperone, transferring heme to an unknown acceptor. Binds one molecule of heme per monomer, possibly covalently. Binds 1 [4Fe-4S] cluster. The cluster is coordinated with 3 cysteines and an exchangeable S-adenosyl-L-methionine.</text>
</comment>
<dbReference type="Pfam" id="PF06969">
    <property type="entry name" value="HemN_C"/>
    <property type="match status" value="1"/>
</dbReference>
<evidence type="ECO:0000313" key="12">
    <source>
        <dbReference type="EMBL" id="MBB3147702.1"/>
    </source>
</evidence>
<gene>
    <name evidence="12" type="ORF">FHS21_004134</name>
</gene>
<dbReference type="Proteomes" id="UP000554520">
    <property type="component" value="Unassembled WGS sequence"/>
</dbReference>